<sequence>MRVYYFDDSGKREANEDSPWFVVAGFGIDADDLLKMSAKVRRAASRHGLKLEYPAELKFFHVGKNGHDKVRDRRNWMLDAGLTTNAERRALAYACLRNGTLIESLRVIAVAVDTRELAEGESAMVTAVTKLLERVQMDSQGFGSGSMVMMDEENAIDDDLRDAMRSGSSLIKSFTLLHDTIGFLPSEESPGIQLADLIAGSVSRYLNTGYKDAGYLRIIWPHMRHRQGERNGYGIVTVPRAAKVPAPRPQTVPWPKFDRDVHEAELAADRDSCEWWEDGTPSRYYPAHEQVPSV</sequence>
<dbReference type="Proteomes" id="UP001174209">
    <property type="component" value="Unassembled WGS sequence"/>
</dbReference>
<keyword evidence="2" id="KW-1185">Reference proteome</keyword>
<protein>
    <submittedName>
        <fullName evidence="1">DUF3800 domain-containing protein</fullName>
    </submittedName>
</protein>
<evidence type="ECO:0000313" key="1">
    <source>
        <dbReference type="EMBL" id="MDN4611078.1"/>
    </source>
</evidence>
<dbReference type="EMBL" id="JAROCG010000001">
    <property type="protein sequence ID" value="MDN4611078.1"/>
    <property type="molecule type" value="Genomic_DNA"/>
</dbReference>
<accession>A0ABT8K0W8</accession>
<proteinExistence type="predicted"/>
<comment type="caution">
    <text evidence="1">The sequence shown here is derived from an EMBL/GenBank/DDBJ whole genome shotgun (WGS) entry which is preliminary data.</text>
</comment>
<organism evidence="1 2">
    <name type="scientific">Arthrobacter burdickii</name>
    <dbReference type="NCBI Taxonomy" id="3035920"/>
    <lineage>
        <taxon>Bacteria</taxon>
        <taxon>Bacillati</taxon>
        <taxon>Actinomycetota</taxon>
        <taxon>Actinomycetes</taxon>
        <taxon>Micrococcales</taxon>
        <taxon>Micrococcaceae</taxon>
        <taxon>Arthrobacter</taxon>
    </lineage>
</organism>
<evidence type="ECO:0000313" key="2">
    <source>
        <dbReference type="Proteomes" id="UP001174209"/>
    </source>
</evidence>
<reference evidence="1" key="1">
    <citation type="submission" date="2023-06" db="EMBL/GenBank/DDBJ databases">
        <title>MT1 and MT2 Draft Genomes of Novel Species.</title>
        <authorList>
            <person name="Venkateswaran K."/>
        </authorList>
    </citation>
    <scope>NUCLEOTIDE SEQUENCE</scope>
    <source>
        <strain evidence="1">IIF3SC-B10</strain>
    </source>
</reference>
<gene>
    <name evidence="1" type="ORF">P5G52_09370</name>
</gene>
<dbReference type="InterPro" id="IPR024524">
    <property type="entry name" value="DUF3800"/>
</dbReference>
<dbReference type="RefSeq" id="WP_301226768.1">
    <property type="nucleotide sequence ID" value="NZ_JAROCG010000001.1"/>
</dbReference>
<dbReference type="Pfam" id="PF12686">
    <property type="entry name" value="DUF3800"/>
    <property type="match status" value="1"/>
</dbReference>
<name>A0ABT8K0W8_9MICC</name>